<dbReference type="Proteomes" id="UP000632195">
    <property type="component" value="Unassembled WGS sequence"/>
</dbReference>
<evidence type="ECO:0000313" key="3">
    <source>
        <dbReference type="Proteomes" id="UP000632195"/>
    </source>
</evidence>
<organism evidence="2 3">
    <name type="scientific">Thermogymnomonas acidicola</name>
    <dbReference type="NCBI Taxonomy" id="399579"/>
    <lineage>
        <taxon>Archaea</taxon>
        <taxon>Methanobacteriati</taxon>
        <taxon>Thermoplasmatota</taxon>
        <taxon>Thermoplasmata</taxon>
        <taxon>Thermoplasmatales</taxon>
        <taxon>Thermogymnomonas</taxon>
    </lineage>
</organism>
<dbReference type="AlphaFoldDB" id="A0AA37BSN8"/>
<feature type="region of interest" description="Disordered" evidence="1">
    <location>
        <begin position="1"/>
        <end position="23"/>
    </location>
</feature>
<gene>
    <name evidence="2" type="ORF">GCM10007108_14950</name>
</gene>
<dbReference type="EMBL" id="BMNY01000003">
    <property type="protein sequence ID" value="GGM77782.1"/>
    <property type="molecule type" value="Genomic_DNA"/>
</dbReference>
<name>A0AA37BSN8_9ARCH</name>
<evidence type="ECO:0000313" key="2">
    <source>
        <dbReference type="EMBL" id="GGM77782.1"/>
    </source>
</evidence>
<keyword evidence="3" id="KW-1185">Reference proteome</keyword>
<sequence length="53" mass="6303">MKGNTSQREKEMERLSNELSSMRKELDDVKEVLRGLIQVIMSREENLDDDEYN</sequence>
<proteinExistence type="predicted"/>
<reference evidence="2" key="1">
    <citation type="journal article" date="2014" name="Int. J. Syst. Evol. Microbiol.">
        <title>Complete genome sequence of Corynebacterium casei LMG S-19264T (=DSM 44701T), isolated from a smear-ripened cheese.</title>
        <authorList>
            <consortium name="US DOE Joint Genome Institute (JGI-PGF)"/>
            <person name="Walter F."/>
            <person name="Albersmeier A."/>
            <person name="Kalinowski J."/>
            <person name="Ruckert C."/>
        </authorList>
    </citation>
    <scope>NUCLEOTIDE SEQUENCE</scope>
    <source>
        <strain evidence="2">JCM 13583</strain>
    </source>
</reference>
<dbReference type="RefSeq" id="WP_171823620.1">
    <property type="nucleotide sequence ID" value="NZ_BMNY01000003.1"/>
</dbReference>
<accession>A0AA37BSN8</accession>
<reference evidence="2" key="2">
    <citation type="submission" date="2022-09" db="EMBL/GenBank/DDBJ databases">
        <authorList>
            <person name="Sun Q."/>
            <person name="Ohkuma M."/>
        </authorList>
    </citation>
    <scope>NUCLEOTIDE SEQUENCE</scope>
    <source>
        <strain evidence="2">JCM 13583</strain>
    </source>
</reference>
<protein>
    <submittedName>
        <fullName evidence="2">Uncharacterized protein</fullName>
    </submittedName>
</protein>
<comment type="caution">
    <text evidence="2">The sequence shown here is derived from an EMBL/GenBank/DDBJ whole genome shotgun (WGS) entry which is preliminary data.</text>
</comment>
<feature type="compositionally biased region" description="Basic and acidic residues" evidence="1">
    <location>
        <begin position="7"/>
        <end position="23"/>
    </location>
</feature>
<evidence type="ECO:0000256" key="1">
    <source>
        <dbReference type="SAM" id="MobiDB-lite"/>
    </source>
</evidence>